<dbReference type="eggNOG" id="COG5437">
    <property type="taxonomic scope" value="Bacteria"/>
</dbReference>
<organism evidence="1 2">
    <name type="scientific">Bartonella tamiae Th239</name>
    <dbReference type="NCBI Taxonomy" id="1094558"/>
    <lineage>
        <taxon>Bacteria</taxon>
        <taxon>Pseudomonadati</taxon>
        <taxon>Pseudomonadota</taxon>
        <taxon>Alphaproteobacteria</taxon>
        <taxon>Hyphomicrobiales</taxon>
        <taxon>Bartonellaceae</taxon>
        <taxon>Bartonella</taxon>
    </lineage>
</organism>
<dbReference type="Pfam" id="PF06199">
    <property type="entry name" value="Phage_tail_2"/>
    <property type="match status" value="1"/>
</dbReference>
<evidence type="ECO:0008006" key="3">
    <source>
        <dbReference type="Google" id="ProtNLM"/>
    </source>
</evidence>
<accession>J0QZS9</accession>
<dbReference type="STRING" id="1094558.ME5_00060"/>
<dbReference type="AlphaFoldDB" id="J0QZS9"/>
<dbReference type="EMBL" id="AIMB01000001">
    <property type="protein sequence ID" value="EJF91681.1"/>
    <property type="molecule type" value="Genomic_DNA"/>
</dbReference>
<dbReference type="RefSeq" id="WP_008037330.1">
    <property type="nucleotide sequence ID" value="NZ_JH725147.1"/>
</dbReference>
<protein>
    <recommendedName>
        <fullName evidence="3">Phage major tail protein, TP901-1 family</fullName>
    </recommendedName>
</protein>
<sequence length="157" mass="16544">MAQATVIKGGKVRVFIGNTANPIVYSNPCGFTSRSVSTTKGLEEVNIPDCDDPDKIDWVGRGATSLSMSVTGEGVLAEESAETWLNAIESTDSVPVKIEWEFPAKTITWTGKMQAETFEITAANGQVVTSNVSLQSDGEMVRVVTPVNGGGGSGETE</sequence>
<dbReference type="OrthoDB" id="7375409at2"/>
<comment type="caution">
    <text evidence="1">The sequence shown here is derived from an EMBL/GenBank/DDBJ whole genome shotgun (WGS) entry which is preliminary data.</text>
</comment>
<name>J0QZS9_9HYPH</name>
<evidence type="ECO:0000313" key="1">
    <source>
        <dbReference type="EMBL" id="EJF91681.1"/>
    </source>
</evidence>
<dbReference type="PATRIC" id="fig|1094558.3.peg.61"/>
<reference evidence="1 2" key="1">
    <citation type="submission" date="2012-03" db="EMBL/GenBank/DDBJ databases">
        <title>The Genome Sequence of Bartonella tamiae Th239.</title>
        <authorList>
            <consortium name="The Broad Institute Genome Sequencing Platform"/>
            <consortium name="The Broad Institute Genome Sequencing Center for Infectious Disease"/>
            <person name="Feldgarden M."/>
            <person name="Kirby J."/>
            <person name="Kosoy M."/>
            <person name="Birtles R."/>
            <person name="Probert W.S."/>
            <person name="Chiaraviglio L."/>
            <person name="Young S.K."/>
            <person name="Zeng Q."/>
            <person name="Gargeya S."/>
            <person name="Fitzgerald M."/>
            <person name="Haas B."/>
            <person name="Abouelleil A."/>
            <person name="Alvarado L."/>
            <person name="Arachchi H.M."/>
            <person name="Berlin A."/>
            <person name="Chapman S.B."/>
            <person name="Gearin G."/>
            <person name="Goldberg J."/>
            <person name="Griggs A."/>
            <person name="Gujja S."/>
            <person name="Hansen M."/>
            <person name="Heiman D."/>
            <person name="Howarth C."/>
            <person name="Larimer J."/>
            <person name="Lui A."/>
            <person name="MacDonald P.J.P."/>
            <person name="McCowen C."/>
            <person name="Montmayeur A."/>
            <person name="Murphy C."/>
            <person name="Neiman D."/>
            <person name="Pearson M."/>
            <person name="Priest M."/>
            <person name="Roberts A."/>
            <person name="Saif S."/>
            <person name="Shea T."/>
            <person name="Sisk P."/>
            <person name="Stolte C."/>
            <person name="Sykes S."/>
            <person name="Wortman J."/>
            <person name="Nusbaum C."/>
            <person name="Birren B."/>
        </authorList>
    </citation>
    <scope>NUCLEOTIDE SEQUENCE [LARGE SCALE GENOMIC DNA]</scope>
    <source>
        <strain evidence="1 2">Th239</strain>
    </source>
</reference>
<dbReference type="HOGENOM" id="CLU_148610_0_0_5"/>
<gene>
    <name evidence="1" type="ORF">ME5_00060</name>
</gene>
<proteinExistence type="predicted"/>
<dbReference type="Proteomes" id="UP000008952">
    <property type="component" value="Unassembled WGS sequence"/>
</dbReference>
<dbReference type="InterPro" id="IPR011855">
    <property type="entry name" value="Phgtail_TP901_1"/>
</dbReference>
<evidence type="ECO:0000313" key="2">
    <source>
        <dbReference type="Proteomes" id="UP000008952"/>
    </source>
</evidence>
<keyword evidence="2" id="KW-1185">Reference proteome</keyword>